<gene>
    <name evidence="1" type="ordered locus">Mycch_5415</name>
</gene>
<dbReference type="AlphaFoldDB" id="I4BS32"/>
<proteinExistence type="predicted"/>
<dbReference type="Proteomes" id="UP000006057">
    <property type="component" value="Plasmid pMYCCH.01"/>
</dbReference>
<organism evidence="1 2">
    <name type="scientific">Mycolicibacterium chubuense (strain NBB4)</name>
    <name type="common">Mycobacterium chubuense</name>
    <dbReference type="NCBI Taxonomy" id="710421"/>
    <lineage>
        <taxon>Bacteria</taxon>
        <taxon>Bacillati</taxon>
        <taxon>Actinomycetota</taxon>
        <taxon>Actinomycetes</taxon>
        <taxon>Mycobacteriales</taxon>
        <taxon>Mycobacteriaceae</taxon>
        <taxon>Mycolicibacterium</taxon>
    </lineage>
</organism>
<sequence length="289" mass="30421">MLTGMERASVVAYVGWVDRALAAAEAVFPLAANEPTAIRPVDGAAAREPGGSSQLETGVRAAASHYRGAWAHTRTLDEDTTNAVAAGTSNGQHGREAAGRIRRSAALAASSMVPVAHEPSGVRQLVSTMDQRLRAMQDLLAATKAQNSSAAEQMRTTTVGYRTIPAGHVSPQPPPVGPSGNLCWIGSKDGDIKRLCPDDTDTVTYVDDNGNYVRQDLSSGQISIVHRPGPITGDPSTCWLPHAGADRAICGPRASTWMYPHDGSLITEELGPDGKVRVTFQTPLGPLNP</sequence>
<dbReference type="EMBL" id="CP003054">
    <property type="protein sequence ID" value="AFM20089.1"/>
    <property type="molecule type" value="Genomic_DNA"/>
</dbReference>
<name>I4BS32_MYCCN</name>
<keyword evidence="2" id="KW-1185">Reference proteome</keyword>
<evidence type="ECO:0000313" key="2">
    <source>
        <dbReference type="Proteomes" id="UP000006057"/>
    </source>
</evidence>
<keyword evidence="1" id="KW-0614">Plasmid</keyword>
<evidence type="ECO:0000313" key="1">
    <source>
        <dbReference type="EMBL" id="AFM20089.1"/>
    </source>
</evidence>
<geneLocation type="plasmid" evidence="1 2">
    <name>pMYCCH.01</name>
</geneLocation>
<dbReference type="KEGG" id="mcb:Mycch_5415"/>
<dbReference type="HOGENOM" id="CLU_962505_0_0_11"/>
<reference evidence="1 2" key="1">
    <citation type="submission" date="2012-06" db="EMBL/GenBank/DDBJ databases">
        <title>Complete sequence of plasmid 1 of Mycobacterium chubuense NBB4.</title>
        <authorList>
            <consortium name="US DOE Joint Genome Institute"/>
            <person name="Lucas S."/>
            <person name="Han J."/>
            <person name="Lapidus A."/>
            <person name="Cheng J.-F."/>
            <person name="Goodwin L."/>
            <person name="Pitluck S."/>
            <person name="Peters L."/>
            <person name="Mikhailova N."/>
            <person name="Teshima H."/>
            <person name="Detter J.C."/>
            <person name="Han C."/>
            <person name="Tapia R."/>
            <person name="Land M."/>
            <person name="Hauser L."/>
            <person name="Kyrpides N."/>
            <person name="Ivanova N."/>
            <person name="Pagani I."/>
            <person name="Mattes T."/>
            <person name="Holmes A."/>
            <person name="Rutledge P."/>
            <person name="Paulsen I."/>
            <person name="Coleman N."/>
            <person name="Woyke T."/>
        </authorList>
    </citation>
    <scope>NUCLEOTIDE SEQUENCE [LARGE SCALE GENOMIC DNA]</scope>
    <source>
        <strain evidence="1 2">NBB4</strain>
        <plasmid evidence="1 2">pMYCCH.01</plasmid>
    </source>
</reference>
<protein>
    <submittedName>
        <fullName evidence="1">Uncharacterized protein</fullName>
    </submittedName>
</protein>
<accession>I4BS32</accession>